<dbReference type="Gene3D" id="4.10.810.10">
    <property type="entry name" value="Virus Scaffolding Protein, Chain A"/>
    <property type="match status" value="1"/>
</dbReference>
<dbReference type="InterPro" id="IPR011188">
    <property type="entry name" value="UPF0302"/>
</dbReference>
<organism evidence="3 4">
    <name type="scientific">Jeotgalibacillus salarius</name>
    <dbReference type="NCBI Taxonomy" id="546023"/>
    <lineage>
        <taxon>Bacteria</taxon>
        <taxon>Bacillati</taxon>
        <taxon>Bacillota</taxon>
        <taxon>Bacilli</taxon>
        <taxon>Bacillales</taxon>
        <taxon>Caryophanaceae</taxon>
        <taxon>Jeotgalibacillus</taxon>
    </lineage>
</organism>
<dbReference type="RefSeq" id="WP_134380111.1">
    <property type="nucleotide sequence ID" value="NZ_SORX01000002.1"/>
</dbReference>
<dbReference type="Proteomes" id="UP000297776">
    <property type="component" value="Unassembled WGS sequence"/>
</dbReference>
<dbReference type="PIRSF" id="PIRSF007165">
    <property type="entry name" value="UCP007165"/>
    <property type="match status" value="1"/>
</dbReference>
<protein>
    <recommendedName>
        <fullName evidence="1">UPF0302 protein E2626_04500</fullName>
    </recommendedName>
</protein>
<dbReference type="InterPro" id="IPR014963">
    <property type="entry name" value="UPF0302_N"/>
</dbReference>
<proteinExistence type="inferred from homology"/>
<evidence type="ECO:0000259" key="2">
    <source>
        <dbReference type="SMART" id="SM00914"/>
    </source>
</evidence>
<dbReference type="Gene3D" id="3.40.1530.30">
    <property type="entry name" value="Uncharacterised family UPF0302, N-terminal domain"/>
    <property type="match status" value="1"/>
</dbReference>
<comment type="caution">
    <text evidence="3">The sequence shown here is derived from an EMBL/GenBank/DDBJ whole genome shotgun (WGS) entry which is preliminary data.</text>
</comment>
<evidence type="ECO:0000256" key="1">
    <source>
        <dbReference type="HAMAP-Rule" id="MF_00760"/>
    </source>
</evidence>
<dbReference type="AlphaFoldDB" id="A0A4Y8LJH3"/>
<dbReference type="InterPro" id="IPR038091">
    <property type="entry name" value="UPF0302_N_sf"/>
</dbReference>
<keyword evidence="4" id="KW-1185">Reference proteome</keyword>
<dbReference type="SMART" id="SM00914">
    <property type="entry name" value="IDEAL"/>
    <property type="match status" value="1"/>
</dbReference>
<sequence>MIEGGIGLAPSISADEKKDFIKWFLQNYQLKKRESVWIMNYLLSHDQLIENLHFVEDARYCPRGIVMSASCTDEVPFRFYKGHVMTTDAEKSFHDIRLHRDEDLYVQLNFDSSYSSYQYAAVLEENPFTPKEIHLTEREKEMAEQFLSDSIAENQRSQLMKKIDEALDHQDKDQFRQLTEMLKSLS</sequence>
<name>A0A4Y8LJH3_9BACL</name>
<feature type="domain" description="IDEAL" evidence="2">
    <location>
        <begin position="146"/>
        <end position="182"/>
    </location>
</feature>
<dbReference type="EMBL" id="SORX01000002">
    <property type="protein sequence ID" value="TFE03078.1"/>
    <property type="molecule type" value="Genomic_DNA"/>
</dbReference>
<dbReference type="Pfam" id="PF08864">
    <property type="entry name" value="UPF0302"/>
    <property type="match status" value="1"/>
</dbReference>
<comment type="similarity">
    <text evidence="1">Belongs to the UPF0302 family.</text>
</comment>
<dbReference type="NCBIfam" id="NF002965">
    <property type="entry name" value="PRK03636.1"/>
    <property type="match status" value="1"/>
</dbReference>
<dbReference type="InterPro" id="IPR027393">
    <property type="entry name" value="Virus_scaffolding_prot_C"/>
</dbReference>
<gene>
    <name evidence="3" type="ORF">E2626_04500</name>
</gene>
<reference evidence="3 4" key="1">
    <citation type="submission" date="2019-03" db="EMBL/GenBank/DDBJ databases">
        <authorList>
            <person name="Yang Y."/>
        </authorList>
    </citation>
    <scope>NUCLEOTIDE SEQUENCE [LARGE SCALE GENOMIC DNA]</scope>
    <source>
        <strain evidence="3 4">ASL-1</strain>
    </source>
</reference>
<dbReference type="OrthoDB" id="2155814at2"/>
<evidence type="ECO:0000313" key="4">
    <source>
        <dbReference type="Proteomes" id="UP000297776"/>
    </source>
</evidence>
<dbReference type="HAMAP" id="MF_00760">
    <property type="entry name" value="UPF0302"/>
    <property type="match status" value="1"/>
</dbReference>
<dbReference type="InterPro" id="IPR014957">
    <property type="entry name" value="IDEAL_dom"/>
</dbReference>
<evidence type="ECO:0000313" key="3">
    <source>
        <dbReference type="EMBL" id="TFE03078.1"/>
    </source>
</evidence>
<dbReference type="Pfam" id="PF08858">
    <property type="entry name" value="IDEAL"/>
    <property type="match status" value="1"/>
</dbReference>
<accession>A0A4Y8LJH3</accession>